<accession>A3DKX9</accession>
<dbReference type="OrthoDB" id="85513at2157"/>
<keyword evidence="3 6" id="KW-0067">ATP-binding</keyword>
<protein>
    <recommendedName>
        <fullName evidence="6">Iron-sulfur cluster carrier protein</fullName>
    </recommendedName>
</protein>
<evidence type="ECO:0000256" key="1">
    <source>
        <dbReference type="ARBA" id="ARBA00022723"/>
    </source>
</evidence>
<dbReference type="HOGENOM" id="CLU_024839_0_2_2"/>
<dbReference type="KEGG" id="smr:Smar_0176"/>
<dbReference type="InterPro" id="IPR027417">
    <property type="entry name" value="P-loop_NTPase"/>
</dbReference>
<keyword evidence="5 6" id="KW-0411">Iron-sulfur</keyword>
<dbReference type="Proteomes" id="UP000000254">
    <property type="component" value="Chromosome"/>
</dbReference>
<dbReference type="InterPro" id="IPR019591">
    <property type="entry name" value="Mrp/NBP35_ATP-bd"/>
</dbReference>
<dbReference type="InterPro" id="IPR033756">
    <property type="entry name" value="YlxH/NBP35"/>
</dbReference>
<dbReference type="PANTHER" id="PTHR42961:SF2">
    <property type="entry name" value="IRON-SULFUR PROTEIN NUBPL"/>
    <property type="match status" value="1"/>
</dbReference>
<evidence type="ECO:0000313" key="7">
    <source>
        <dbReference type="EMBL" id="ABN69289.1"/>
    </source>
</evidence>
<evidence type="ECO:0000256" key="6">
    <source>
        <dbReference type="HAMAP-Rule" id="MF_02040"/>
    </source>
</evidence>
<dbReference type="HAMAP" id="MF_02040">
    <property type="entry name" value="Mrp_NBP35"/>
    <property type="match status" value="1"/>
</dbReference>
<keyword evidence="4 6" id="KW-0408">Iron</keyword>
<dbReference type="GO" id="GO:0016226">
    <property type="term" value="P:iron-sulfur cluster assembly"/>
    <property type="evidence" value="ECO:0007669"/>
    <property type="project" value="InterPro"/>
</dbReference>
<keyword evidence="8" id="KW-1185">Reference proteome</keyword>
<comment type="subunit">
    <text evidence="6">Homodimer.</text>
</comment>
<dbReference type="GO" id="GO:0140663">
    <property type="term" value="F:ATP-dependent FeS chaperone activity"/>
    <property type="evidence" value="ECO:0007669"/>
    <property type="project" value="InterPro"/>
</dbReference>
<name>A3DKX9_STAMF</name>
<dbReference type="GeneID" id="4907911"/>
<sequence length="246" mass="27474">MSDPRLLVIPKRLMGVKHIIPVMSSKGGVGKTLISTVLSLISADNGYRTGLLDLDFTNPSTHIVLGIEPDKLEIIEEKGVIPPTVYGVKYMSIALYSGDNPLPLRGEAVSEAFREILAITRWGDLDYLFIDTPPGISDEHLELLTYLGDRIEALLVATPSPLSIKSVERLIELLVEGKYRINGLIENMSDTRKLVSVSKKYNIRYLGNIPYYHDLDNIIGNIEKIKNSDFWKTMVAISKNIFDKNS</sequence>
<comment type="similarity">
    <text evidence="6">Belongs to the Mrp/NBP35 ATP-binding proteins family.</text>
</comment>
<comment type="function">
    <text evidence="6">Binds and transfers iron-sulfur (Fe-S) clusters to target apoproteins. Can hydrolyze ATP.</text>
</comment>
<evidence type="ECO:0000256" key="4">
    <source>
        <dbReference type="ARBA" id="ARBA00023004"/>
    </source>
</evidence>
<keyword evidence="6" id="KW-0378">Hydrolase</keyword>
<dbReference type="GO" id="GO:0051539">
    <property type="term" value="F:4 iron, 4 sulfur cluster binding"/>
    <property type="evidence" value="ECO:0007669"/>
    <property type="project" value="TreeGrafter"/>
</dbReference>
<dbReference type="Pfam" id="PF10609">
    <property type="entry name" value="ParA"/>
    <property type="match status" value="1"/>
</dbReference>
<dbReference type="RefSeq" id="WP_011838480.1">
    <property type="nucleotide sequence ID" value="NC_009033.1"/>
</dbReference>
<evidence type="ECO:0000256" key="3">
    <source>
        <dbReference type="ARBA" id="ARBA00022840"/>
    </source>
</evidence>
<dbReference type="GO" id="GO:0016887">
    <property type="term" value="F:ATP hydrolysis activity"/>
    <property type="evidence" value="ECO:0007669"/>
    <property type="project" value="UniProtKB-UniRule"/>
</dbReference>
<dbReference type="InterPro" id="IPR044304">
    <property type="entry name" value="NUBPL-like"/>
</dbReference>
<dbReference type="GO" id="GO:0046872">
    <property type="term" value="F:metal ion binding"/>
    <property type="evidence" value="ECO:0007669"/>
    <property type="project" value="UniProtKB-KW"/>
</dbReference>
<dbReference type="eggNOG" id="arCOG00585">
    <property type="taxonomic scope" value="Archaea"/>
</dbReference>
<reference evidence="8" key="1">
    <citation type="journal article" date="2009" name="BMC Genomics">
        <title>The complete genome sequence of Staphylothermus marinus reveals differences in sulfur metabolism among heterotrophic Crenarchaeota.</title>
        <authorList>
            <person name="Anderson I.J."/>
            <person name="Dharmarajan L."/>
            <person name="Rodriguez J."/>
            <person name="Hooper S."/>
            <person name="Porat I."/>
            <person name="Ulrich L.E."/>
            <person name="Elkins J.G."/>
            <person name="Mavromatis K."/>
            <person name="Sun H."/>
            <person name="Land M."/>
            <person name="Lapidus A."/>
            <person name="Lucas S."/>
            <person name="Barry K."/>
            <person name="Huber H."/>
            <person name="Zhulin I.B."/>
            <person name="Whitman W.B."/>
            <person name="Mukhopadhyay B."/>
            <person name="Woese C."/>
            <person name="Bristow J."/>
            <person name="Kyrpides N."/>
        </authorList>
    </citation>
    <scope>NUCLEOTIDE SEQUENCE [LARGE SCALE GENOMIC DNA]</scope>
    <source>
        <strain evidence="8">ATCC 43588 / DSM 3639 / JCM 9404 / F1</strain>
    </source>
</reference>
<gene>
    <name evidence="7" type="ordered locus">Smar_0176</name>
</gene>
<reference evidence="7 8" key="2">
    <citation type="journal article" date="2009" name="Stand. Genomic Sci.">
        <title>Complete genome sequence of Staphylothermus marinus Stetter and Fiala 1986 type strain F1.</title>
        <authorList>
            <person name="Anderson I.J."/>
            <person name="Sun H."/>
            <person name="Lapidus A."/>
            <person name="Copeland A."/>
            <person name="Glavina Del Rio T."/>
            <person name="Tice H."/>
            <person name="Dalin E."/>
            <person name="Lucas S."/>
            <person name="Barry K."/>
            <person name="Land M."/>
            <person name="Richardson P."/>
            <person name="Huber H."/>
            <person name="Kyrpides N.C."/>
        </authorList>
    </citation>
    <scope>NUCLEOTIDE SEQUENCE [LARGE SCALE GENOMIC DNA]</scope>
    <source>
        <strain evidence="8">ATCC 43588 / DSM 3639 / JCM 9404 / F1</strain>
    </source>
</reference>
<evidence type="ECO:0000313" key="8">
    <source>
        <dbReference type="Proteomes" id="UP000000254"/>
    </source>
</evidence>
<evidence type="ECO:0000256" key="2">
    <source>
        <dbReference type="ARBA" id="ARBA00022741"/>
    </source>
</evidence>
<keyword evidence="2 6" id="KW-0547">Nucleotide-binding</keyword>
<dbReference type="PANTHER" id="PTHR42961">
    <property type="entry name" value="IRON-SULFUR PROTEIN NUBPL"/>
    <property type="match status" value="1"/>
</dbReference>
<evidence type="ECO:0000256" key="5">
    <source>
        <dbReference type="ARBA" id="ARBA00023014"/>
    </source>
</evidence>
<dbReference type="GO" id="GO:0005524">
    <property type="term" value="F:ATP binding"/>
    <property type="evidence" value="ECO:0007669"/>
    <property type="project" value="UniProtKB-UniRule"/>
</dbReference>
<proteinExistence type="inferred from homology"/>
<dbReference type="Gene3D" id="3.40.50.300">
    <property type="entry name" value="P-loop containing nucleotide triphosphate hydrolases"/>
    <property type="match status" value="1"/>
</dbReference>
<dbReference type="STRING" id="399550.Smar_0176"/>
<organism evidence="7 8">
    <name type="scientific">Staphylothermus marinus (strain ATCC 43588 / DSM 3639 / JCM 9404 / F1)</name>
    <dbReference type="NCBI Taxonomy" id="399550"/>
    <lineage>
        <taxon>Archaea</taxon>
        <taxon>Thermoproteota</taxon>
        <taxon>Thermoprotei</taxon>
        <taxon>Desulfurococcales</taxon>
        <taxon>Desulfurococcaceae</taxon>
        <taxon>Staphylothermus</taxon>
    </lineage>
</organism>
<dbReference type="EMBL" id="CP000575">
    <property type="protein sequence ID" value="ABN69289.1"/>
    <property type="molecule type" value="Genomic_DNA"/>
</dbReference>
<keyword evidence="1 6" id="KW-0479">Metal-binding</keyword>
<dbReference type="AlphaFoldDB" id="A3DKX9"/>
<comment type="caution">
    <text evidence="6">Lacks conserved residue(s) required for the propagation of feature annotation.</text>
</comment>
<dbReference type="SUPFAM" id="SSF52540">
    <property type="entry name" value="P-loop containing nucleoside triphosphate hydrolases"/>
    <property type="match status" value="1"/>
</dbReference>